<accession>A0A553N7P5</accession>
<dbReference type="InterPro" id="IPR001251">
    <property type="entry name" value="CRAL-TRIO_dom"/>
</dbReference>
<dbReference type="CDD" id="cd00170">
    <property type="entry name" value="SEC14"/>
    <property type="match status" value="1"/>
</dbReference>
<evidence type="ECO:0000259" key="1">
    <source>
        <dbReference type="PROSITE" id="PS50191"/>
    </source>
</evidence>
<dbReference type="Gene3D" id="3.40.525.10">
    <property type="entry name" value="CRAL-TRIO lipid binding domain"/>
    <property type="match status" value="1"/>
</dbReference>
<protein>
    <recommendedName>
        <fullName evidence="1">CRAL-TRIO domain-containing protein</fullName>
    </recommendedName>
</protein>
<dbReference type="Pfam" id="PF00650">
    <property type="entry name" value="CRAL_TRIO"/>
    <property type="match status" value="1"/>
</dbReference>
<gene>
    <name evidence="2" type="ORF">TCAL_14998</name>
</gene>
<dbReference type="PROSITE" id="PS50191">
    <property type="entry name" value="CRAL_TRIO"/>
    <property type="match status" value="1"/>
</dbReference>
<name>A0A553N7P5_TIGCA</name>
<dbReference type="GO" id="GO:0012505">
    <property type="term" value="C:endomembrane system"/>
    <property type="evidence" value="ECO:0007669"/>
    <property type="project" value="TreeGrafter"/>
</dbReference>
<dbReference type="PANTHER" id="PTHR46384:SF1">
    <property type="entry name" value="MOTILE SPERM DOMAIN-CONTAINING PROTEIN 2"/>
    <property type="match status" value="1"/>
</dbReference>
<feature type="domain" description="CRAL-TRIO" evidence="1">
    <location>
        <begin position="59"/>
        <end position="216"/>
    </location>
</feature>
<dbReference type="SMART" id="SM00516">
    <property type="entry name" value="SEC14"/>
    <property type="match status" value="1"/>
</dbReference>
<dbReference type="InterPro" id="IPR053012">
    <property type="entry name" value="ER-organelle_contact"/>
</dbReference>
<evidence type="ECO:0000313" key="2">
    <source>
        <dbReference type="EMBL" id="TRY61419.1"/>
    </source>
</evidence>
<evidence type="ECO:0000313" key="3">
    <source>
        <dbReference type="Proteomes" id="UP000318571"/>
    </source>
</evidence>
<keyword evidence="3" id="KW-1185">Reference proteome</keyword>
<dbReference type="EMBL" id="VCGU01000459">
    <property type="protein sequence ID" value="TRY61419.1"/>
    <property type="molecule type" value="Genomic_DNA"/>
</dbReference>
<dbReference type="Proteomes" id="UP000318571">
    <property type="component" value="Chromosome 8"/>
</dbReference>
<dbReference type="GO" id="GO:0140284">
    <property type="term" value="C:endoplasmic reticulum-endosome membrane contact site"/>
    <property type="evidence" value="ECO:0007669"/>
    <property type="project" value="TreeGrafter"/>
</dbReference>
<sequence>MGEGDDPTLEQIQTIRSDLQMKIENWLRDFDPRDVQAILTNDQLVQRYFKHVFEQDLTPDDLSQSLKERGSLYSKNYDIDGKKLLVFDVKKHVKGKEIRDDIRKFFLYQVERIEREENGDLLTLVFDCSGCGLKNMDLDFIQYMIGVFKDYTPWNLNYILVYDMPWVLNAAWKVIKSWLPASAVKKIKFLNKQNIGEYVNSNQRFTAWGGSDPWEYEFISGAKA</sequence>
<dbReference type="STRING" id="6832.A0A553N7P5"/>
<organism evidence="2 3">
    <name type="scientific">Tigriopus californicus</name>
    <name type="common">Marine copepod</name>
    <dbReference type="NCBI Taxonomy" id="6832"/>
    <lineage>
        <taxon>Eukaryota</taxon>
        <taxon>Metazoa</taxon>
        <taxon>Ecdysozoa</taxon>
        <taxon>Arthropoda</taxon>
        <taxon>Crustacea</taxon>
        <taxon>Multicrustacea</taxon>
        <taxon>Hexanauplia</taxon>
        <taxon>Copepoda</taxon>
        <taxon>Harpacticoida</taxon>
        <taxon>Harpacticidae</taxon>
        <taxon>Tigriopus</taxon>
    </lineage>
</organism>
<proteinExistence type="predicted"/>
<dbReference type="InterPro" id="IPR036865">
    <property type="entry name" value="CRAL-TRIO_dom_sf"/>
</dbReference>
<dbReference type="SUPFAM" id="SSF52087">
    <property type="entry name" value="CRAL/TRIO domain"/>
    <property type="match status" value="1"/>
</dbReference>
<dbReference type="OMA" id="YFRANIH"/>
<reference evidence="2 3" key="1">
    <citation type="journal article" date="2018" name="Nat. Ecol. Evol.">
        <title>Genomic signatures of mitonuclear coevolution across populations of Tigriopus californicus.</title>
        <authorList>
            <person name="Barreto F.S."/>
            <person name="Watson E.T."/>
            <person name="Lima T.G."/>
            <person name="Willett C.S."/>
            <person name="Edmands S."/>
            <person name="Li W."/>
            <person name="Burton R.S."/>
        </authorList>
    </citation>
    <scope>NUCLEOTIDE SEQUENCE [LARGE SCALE GENOMIC DNA]</scope>
    <source>
        <strain evidence="2 3">San Diego</strain>
    </source>
</reference>
<comment type="caution">
    <text evidence="2">The sequence shown here is derived from an EMBL/GenBank/DDBJ whole genome shotgun (WGS) entry which is preliminary data.</text>
</comment>
<dbReference type="AlphaFoldDB" id="A0A553N7P5"/>
<dbReference type="PANTHER" id="PTHR46384">
    <property type="entry name" value="MOTILE SPERM DOMAIN-CONTAINING PROTEIN 2"/>
    <property type="match status" value="1"/>
</dbReference>